<feature type="compositionally biased region" description="Polar residues" evidence="10">
    <location>
        <begin position="328"/>
        <end position="344"/>
    </location>
</feature>
<dbReference type="PANTHER" id="PTHR10373:SF32">
    <property type="entry name" value="TRANSCRIPTION FACTOR 7-LIKE 2"/>
    <property type="match status" value="1"/>
</dbReference>
<keyword evidence="7" id="KW-0804">Transcription</keyword>
<dbReference type="SUPFAM" id="SSF47095">
    <property type="entry name" value="HMG-box"/>
    <property type="match status" value="1"/>
</dbReference>
<evidence type="ECO:0000256" key="2">
    <source>
        <dbReference type="ARBA" id="ARBA00006569"/>
    </source>
</evidence>
<dbReference type="OrthoDB" id="2307332at2759"/>
<feature type="DNA-binding region" description="HMG box" evidence="9">
    <location>
        <begin position="361"/>
        <end position="429"/>
    </location>
</feature>
<evidence type="ECO:0000313" key="13">
    <source>
        <dbReference type="Proteomes" id="UP000281406"/>
    </source>
</evidence>
<reference evidence="12 13" key="1">
    <citation type="submission" date="2018-10" db="EMBL/GenBank/DDBJ databases">
        <title>Genome assembly for a Yunnan-Guizhou Plateau 3E fish, Anabarilius grahami (Regan), and its evolutionary and genetic applications.</title>
        <authorList>
            <person name="Jiang W."/>
        </authorList>
    </citation>
    <scope>NUCLEOTIDE SEQUENCE [LARGE SCALE GENOMIC DNA]</scope>
    <source>
        <strain evidence="12">AG-KIZ</strain>
        <tissue evidence="12">Muscle</tissue>
    </source>
</reference>
<dbReference type="SMART" id="SM00398">
    <property type="entry name" value="HMG"/>
    <property type="match status" value="1"/>
</dbReference>
<feature type="compositionally biased region" description="Low complexity" evidence="10">
    <location>
        <begin position="691"/>
        <end position="700"/>
    </location>
</feature>
<dbReference type="PROSITE" id="PS50118">
    <property type="entry name" value="HMG_BOX_2"/>
    <property type="match status" value="1"/>
</dbReference>
<proteinExistence type="inferred from homology"/>
<keyword evidence="4" id="KW-0805">Transcription regulation</keyword>
<dbReference type="FunFam" id="1.10.30.10:FF:000001">
    <property type="entry name" value="transcription factor 7 isoform X2"/>
    <property type="match status" value="1"/>
</dbReference>
<dbReference type="GO" id="GO:0000978">
    <property type="term" value="F:RNA polymerase II cis-regulatory region sequence-specific DNA binding"/>
    <property type="evidence" value="ECO:0007669"/>
    <property type="project" value="TreeGrafter"/>
</dbReference>
<dbReference type="InterPro" id="IPR036910">
    <property type="entry name" value="HMG_box_dom_sf"/>
</dbReference>
<feature type="compositionally biased region" description="Polar residues" evidence="10">
    <location>
        <begin position="754"/>
        <end position="772"/>
    </location>
</feature>
<dbReference type="GO" id="GO:0000785">
    <property type="term" value="C:chromatin"/>
    <property type="evidence" value="ECO:0007669"/>
    <property type="project" value="TreeGrafter"/>
</dbReference>
<evidence type="ECO:0000256" key="9">
    <source>
        <dbReference type="PROSITE-ProRule" id="PRU00267"/>
    </source>
</evidence>
<dbReference type="Pfam" id="PF00505">
    <property type="entry name" value="HMG_box"/>
    <property type="match status" value="1"/>
</dbReference>
<comment type="similarity">
    <text evidence="2">Belongs to the TCF/LEF family.</text>
</comment>
<feature type="domain" description="HMG box" evidence="11">
    <location>
        <begin position="361"/>
        <end position="429"/>
    </location>
</feature>
<gene>
    <name evidence="12" type="ORF">DPX16_22092</name>
</gene>
<organism evidence="12 13">
    <name type="scientific">Anabarilius grahami</name>
    <name type="common">Kanglang fish</name>
    <name type="synonym">Barilius grahami</name>
    <dbReference type="NCBI Taxonomy" id="495550"/>
    <lineage>
        <taxon>Eukaryota</taxon>
        <taxon>Metazoa</taxon>
        <taxon>Chordata</taxon>
        <taxon>Craniata</taxon>
        <taxon>Vertebrata</taxon>
        <taxon>Euteleostomi</taxon>
        <taxon>Actinopterygii</taxon>
        <taxon>Neopterygii</taxon>
        <taxon>Teleostei</taxon>
        <taxon>Ostariophysi</taxon>
        <taxon>Cypriniformes</taxon>
        <taxon>Xenocyprididae</taxon>
        <taxon>Xenocypridinae</taxon>
        <taxon>Xenocypridinae incertae sedis</taxon>
        <taxon>Anabarilius</taxon>
    </lineage>
</organism>
<keyword evidence="5 9" id="KW-0238">DNA-binding</keyword>
<feature type="compositionally biased region" description="Low complexity" evidence="10">
    <location>
        <begin position="733"/>
        <end position="748"/>
    </location>
</feature>
<evidence type="ECO:0000256" key="4">
    <source>
        <dbReference type="ARBA" id="ARBA00023015"/>
    </source>
</evidence>
<dbReference type="InterPro" id="IPR013558">
    <property type="entry name" value="CTNNB1-bd_N"/>
</dbReference>
<evidence type="ECO:0000256" key="10">
    <source>
        <dbReference type="SAM" id="MobiDB-lite"/>
    </source>
</evidence>
<dbReference type="AlphaFoldDB" id="A0A3N0XNG8"/>
<feature type="region of interest" description="Disordered" evidence="10">
    <location>
        <begin position="431"/>
        <end position="453"/>
    </location>
</feature>
<evidence type="ECO:0000256" key="7">
    <source>
        <dbReference type="ARBA" id="ARBA00023163"/>
    </source>
</evidence>
<dbReference type="GO" id="GO:0000981">
    <property type="term" value="F:DNA-binding transcription factor activity, RNA polymerase II-specific"/>
    <property type="evidence" value="ECO:0007669"/>
    <property type="project" value="TreeGrafter"/>
</dbReference>
<dbReference type="GO" id="GO:1990907">
    <property type="term" value="C:beta-catenin-TCF complex"/>
    <property type="evidence" value="ECO:0007669"/>
    <property type="project" value="TreeGrafter"/>
</dbReference>
<keyword evidence="8 9" id="KW-0539">Nucleus</keyword>
<dbReference type="SMART" id="SM01366">
    <property type="entry name" value="c-clamp"/>
    <property type="match status" value="2"/>
</dbReference>
<dbReference type="Pfam" id="PF08347">
    <property type="entry name" value="CTNNB1_binding"/>
    <property type="match status" value="1"/>
</dbReference>
<dbReference type="Gene3D" id="1.10.30.10">
    <property type="entry name" value="High mobility group box domain"/>
    <property type="match status" value="1"/>
</dbReference>
<comment type="subcellular location">
    <subcellularLocation>
        <location evidence="1">Nucleus</location>
    </subcellularLocation>
</comment>
<dbReference type="EMBL" id="RJVU01067793">
    <property type="protein sequence ID" value="ROI81857.1"/>
    <property type="molecule type" value="Genomic_DNA"/>
</dbReference>
<evidence type="ECO:0000256" key="1">
    <source>
        <dbReference type="ARBA" id="ARBA00004123"/>
    </source>
</evidence>
<evidence type="ECO:0000256" key="5">
    <source>
        <dbReference type="ARBA" id="ARBA00023125"/>
    </source>
</evidence>
<evidence type="ECO:0000256" key="3">
    <source>
        <dbReference type="ARBA" id="ARBA00022687"/>
    </source>
</evidence>
<evidence type="ECO:0000313" key="12">
    <source>
        <dbReference type="EMBL" id="ROI81857.1"/>
    </source>
</evidence>
<dbReference type="Proteomes" id="UP000281406">
    <property type="component" value="Unassembled WGS sequence"/>
</dbReference>
<evidence type="ECO:0000259" key="11">
    <source>
        <dbReference type="PROSITE" id="PS50118"/>
    </source>
</evidence>
<protein>
    <submittedName>
        <fullName evidence="12">Transcription factor 7-like 2</fullName>
    </submittedName>
</protein>
<dbReference type="InterPro" id="IPR009071">
    <property type="entry name" value="HMG_box_dom"/>
</dbReference>
<feature type="compositionally biased region" description="Basic and acidic residues" evidence="10">
    <location>
        <begin position="345"/>
        <end position="356"/>
    </location>
</feature>
<dbReference type="InterPro" id="IPR024940">
    <property type="entry name" value="TCF/LEF"/>
</dbReference>
<comment type="caution">
    <text evidence="12">The sequence shown here is derived from an EMBL/GenBank/DDBJ whole genome shotgun (WGS) entry which is preliminary data.</text>
</comment>
<dbReference type="CDD" id="cd21996">
    <property type="entry name" value="HMG-box_TCF7-like"/>
    <property type="match status" value="1"/>
</dbReference>
<evidence type="ECO:0000256" key="6">
    <source>
        <dbReference type="ARBA" id="ARBA00023159"/>
    </source>
</evidence>
<sequence length="772" mass="84081">MYPREGLSLGLEERGGKTDSLASGLSLLQQVGCWQFSLNAWSNKVPVVQHPHHVHPLTPLITYSNEHFTPGNPPPHLQADVDPKTGIPRPPHPPDISPYYPLSPGTVGQIPHPLGWLVPQQGQPVYPITTGGFRHPYPTALTVNASMSRYHFSLLKNTFQSTNSADSDPANELHCFDNGVGVIQVYRPSRVTGGGSVGPSAPARACPLICSFIRTSAPIPSFSAEEEKANDRQSAPAGSLYIKQALRPSLRLAIKWHSLTLGCGTGGGGADGTVMRKRREKLDGGTEEILTSMQGQKEKEKRFPPHMVPPHHSLHTTGIPHPAIVTSNVKQESSHSDIGSLNSSKHQDAKKEEEKKKQPHIKKPLNAFMLYMKEMRAKVVAECTLKESAAINQILGRRWHALSREEQAKYYELARKERQLHMQLYPGWSARDNYGKKKKRKREKQAGEGNVAALHAPSMSAGSALSPLDLPCLRPAFTLLKHSSTHFLYPVAQVDCSSSSLLLLPQQPVPITSSSLEQPDNVRQTYLSAPKKCRARFGLDQQNNWCGPCRCVSGVPAGVLEQVTAGELSRWYLLPLFWLSQPRIFSTPLPLPISFCKSGRWDANTPKKCRALFGLDQLGLWCKPCRRKKKCIRYIQGEGSCASPPSSDGSLLESPPSSPSMVSPSPSSKESKPQTEQMQPLSLTMKPPPLLSSSQHQHLSMAPPPPLALLDNSGAGKTSGSAHNGSLDPSDVSSSRPTGSASSRPTSACHSHSLLPSSTPTQPLSLVTKSID</sequence>
<dbReference type="GO" id="GO:0060070">
    <property type="term" value="P:canonical Wnt signaling pathway"/>
    <property type="evidence" value="ECO:0007669"/>
    <property type="project" value="TreeGrafter"/>
</dbReference>
<feature type="compositionally biased region" description="Low complexity" evidence="10">
    <location>
        <begin position="643"/>
        <end position="668"/>
    </location>
</feature>
<evidence type="ECO:0000256" key="8">
    <source>
        <dbReference type="ARBA" id="ARBA00023242"/>
    </source>
</evidence>
<dbReference type="GO" id="GO:0071664">
    <property type="term" value="C:catenin-TCF7L2 complex"/>
    <property type="evidence" value="ECO:0007669"/>
    <property type="project" value="TreeGrafter"/>
</dbReference>
<keyword evidence="13" id="KW-1185">Reference proteome</keyword>
<dbReference type="PANTHER" id="PTHR10373">
    <property type="entry name" value="TRANSCRIPTION FACTOR 7 FAMILY MEMBER"/>
    <property type="match status" value="1"/>
</dbReference>
<accession>A0A3N0XNG8</accession>
<feature type="region of interest" description="Disordered" evidence="10">
    <location>
        <begin position="71"/>
        <end position="103"/>
    </location>
</feature>
<feature type="region of interest" description="Disordered" evidence="10">
    <location>
        <begin position="328"/>
        <end position="360"/>
    </location>
</feature>
<keyword evidence="3" id="KW-0879">Wnt signaling pathway</keyword>
<keyword evidence="6" id="KW-0010">Activator</keyword>
<name>A0A3N0XNG8_ANAGA</name>
<feature type="region of interest" description="Disordered" evidence="10">
    <location>
        <begin position="638"/>
        <end position="772"/>
    </location>
</feature>
<feature type="compositionally biased region" description="Polar residues" evidence="10">
    <location>
        <begin position="715"/>
        <end position="724"/>
    </location>
</feature>